<dbReference type="PANTHER" id="PTHR47691:SF3">
    <property type="entry name" value="HTH-TYPE TRANSCRIPTIONAL REGULATOR RV0890C-RELATED"/>
    <property type="match status" value="1"/>
</dbReference>
<dbReference type="Gene3D" id="3.40.50.300">
    <property type="entry name" value="P-loop containing nucleotide triphosphate hydrolases"/>
    <property type="match status" value="1"/>
</dbReference>
<dbReference type="OrthoDB" id="9811542at2"/>
<dbReference type="Proteomes" id="UP000076023">
    <property type="component" value="Unassembled WGS sequence"/>
</dbReference>
<dbReference type="InParanoid" id="A0A146G2I1"/>
<dbReference type="GO" id="GO:0004016">
    <property type="term" value="F:adenylate cyclase activity"/>
    <property type="evidence" value="ECO:0007669"/>
    <property type="project" value="UniProtKB-ARBA"/>
</dbReference>
<dbReference type="SUPFAM" id="SSF55073">
    <property type="entry name" value="Nucleotide cyclase"/>
    <property type="match status" value="1"/>
</dbReference>
<dbReference type="STRING" id="690879.TSACC_2466"/>
<name>A0A146G2I1_TERSA</name>
<feature type="domain" description="Guanylate cyclase" evidence="1">
    <location>
        <begin position="10"/>
        <end position="122"/>
    </location>
</feature>
<dbReference type="PRINTS" id="PR00364">
    <property type="entry name" value="DISEASERSIST"/>
</dbReference>
<dbReference type="GO" id="GO:0043531">
    <property type="term" value="F:ADP binding"/>
    <property type="evidence" value="ECO:0007669"/>
    <property type="project" value="InterPro"/>
</dbReference>
<dbReference type="Gene3D" id="1.25.40.10">
    <property type="entry name" value="Tetratricopeptide repeat domain"/>
    <property type="match status" value="1"/>
</dbReference>
<dbReference type="InterPro" id="IPR011990">
    <property type="entry name" value="TPR-like_helical_dom_sf"/>
</dbReference>
<dbReference type="EMBL" id="BDCO01000002">
    <property type="protein sequence ID" value="GAT32069.1"/>
    <property type="molecule type" value="Genomic_DNA"/>
</dbReference>
<protein>
    <submittedName>
        <fullName evidence="2">Predicted ATPase</fullName>
    </submittedName>
</protein>
<dbReference type="SMART" id="SM00044">
    <property type="entry name" value="CYCc"/>
    <property type="match status" value="1"/>
</dbReference>
<dbReference type="RefSeq" id="WP_075077922.1">
    <property type="nucleotide sequence ID" value="NZ_BDCO01000002.1"/>
</dbReference>
<dbReference type="InterPro" id="IPR002182">
    <property type="entry name" value="NB-ARC"/>
</dbReference>
<dbReference type="GO" id="GO:0009190">
    <property type="term" value="P:cyclic nucleotide biosynthetic process"/>
    <property type="evidence" value="ECO:0007669"/>
    <property type="project" value="InterPro"/>
</dbReference>
<dbReference type="Gene3D" id="3.30.70.1230">
    <property type="entry name" value="Nucleotide cyclase"/>
    <property type="match status" value="1"/>
</dbReference>
<keyword evidence="3" id="KW-1185">Reference proteome</keyword>
<reference evidence="3" key="1">
    <citation type="journal article" date="2017" name="Genome Announc.">
        <title>Draft Genome Sequence of Terrimicrobium sacchariphilum NM-5T, a Facultative Anaerobic Soil Bacterium of the Class Spartobacteria.</title>
        <authorList>
            <person name="Qiu Y.L."/>
            <person name="Tourlousse D.M."/>
            <person name="Matsuura N."/>
            <person name="Ohashi A."/>
            <person name="Sekiguchi Y."/>
        </authorList>
    </citation>
    <scope>NUCLEOTIDE SEQUENCE [LARGE SCALE GENOMIC DNA]</scope>
    <source>
        <strain evidence="3">NM-5</strain>
    </source>
</reference>
<proteinExistence type="predicted"/>
<dbReference type="InterPro" id="IPR029787">
    <property type="entry name" value="Nucleotide_cyclase"/>
</dbReference>
<evidence type="ECO:0000313" key="3">
    <source>
        <dbReference type="Proteomes" id="UP000076023"/>
    </source>
</evidence>
<dbReference type="Pfam" id="PF00211">
    <property type="entry name" value="Guanylate_cyc"/>
    <property type="match status" value="1"/>
</dbReference>
<dbReference type="Pfam" id="PF00931">
    <property type="entry name" value="NB-ARC"/>
    <property type="match status" value="1"/>
</dbReference>
<dbReference type="PROSITE" id="PS50125">
    <property type="entry name" value="GUANYLATE_CYCLASE_2"/>
    <property type="match status" value="1"/>
</dbReference>
<dbReference type="CDD" id="cd07302">
    <property type="entry name" value="CHD"/>
    <property type="match status" value="1"/>
</dbReference>
<dbReference type="AlphaFoldDB" id="A0A146G2I1"/>
<dbReference type="SUPFAM" id="SSF52540">
    <property type="entry name" value="P-loop containing nucleoside triphosphate hydrolases"/>
    <property type="match status" value="1"/>
</dbReference>
<evidence type="ECO:0000259" key="1">
    <source>
        <dbReference type="PROSITE" id="PS50125"/>
    </source>
</evidence>
<dbReference type="InterPro" id="IPR001054">
    <property type="entry name" value="A/G_cyclase"/>
</dbReference>
<dbReference type="SUPFAM" id="SSF48452">
    <property type="entry name" value="TPR-like"/>
    <property type="match status" value="1"/>
</dbReference>
<organism evidence="2 3">
    <name type="scientific">Terrimicrobium sacchariphilum</name>
    <dbReference type="NCBI Taxonomy" id="690879"/>
    <lineage>
        <taxon>Bacteria</taxon>
        <taxon>Pseudomonadati</taxon>
        <taxon>Verrucomicrobiota</taxon>
        <taxon>Terrimicrobiia</taxon>
        <taxon>Terrimicrobiales</taxon>
        <taxon>Terrimicrobiaceae</taxon>
        <taxon>Terrimicrobium</taxon>
    </lineage>
</organism>
<accession>A0A146G2I1</accession>
<dbReference type="PANTHER" id="PTHR47691">
    <property type="entry name" value="REGULATOR-RELATED"/>
    <property type="match status" value="1"/>
</dbReference>
<comment type="caution">
    <text evidence="2">The sequence shown here is derived from an EMBL/GenBank/DDBJ whole genome shotgun (WGS) entry which is preliminary data.</text>
</comment>
<dbReference type="Pfam" id="PF13424">
    <property type="entry name" value="TPR_12"/>
    <property type="match status" value="1"/>
</dbReference>
<evidence type="ECO:0000313" key="2">
    <source>
        <dbReference type="EMBL" id="GAT32069.1"/>
    </source>
</evidence>
<gene>
    <name evidence="2" type="ORF">TSACC_2466</name>
</gene>
<dbReference type="GO" id="GO:0035556">
    <property type="term" value="P:intracellular signal transduction"/>
    <property type="evidence" value="ECO:0007669"/>
    <property type="project" value="InterPro"/>
</dbReference>
<dbReference type="InterPro" id="IPR027417">
    <property type="entry name" value="P-loop_NTPase"/>
</dbReference>
<sequence>MPEAPQGTISFFFTDIVGSTRLWEKHPNHMGTALARHNDIIRGIAEGGGGYVFKTVGDSFCVAFPTPRMALEAAVAAQVALLEEDWSSVGTLLVRMAVHTGTAEWRDGDYFGGTLNRTSRIEAAAHGGQILVSQVTVDLLEDENLDVSFRPLGSHRLRNLDRPEHLYQVIGNNLPDSFPPPKSMEVLPNNLPVQTTSFIGREKEMEEIHALLERTSLLTLTGTGGTGKTRLSIEVGASLIHDFRDGVWLAEFAQISDPARIVEVVATSLGVREDPERTQREALVQFLRGKTLLLILDNCEHVLAEAAKLAAELLSSAPNLKIIATSRHSLGIRGEQTFAVPPLGMFDVRLHELSGPDVVERLSQYDAVKLFIERAMAVKPDFRVTNENAPALAEVCSRLDGIPLAIELAAARVRVLDLAQIASRLNDRFRLLRGGSRTGLPHQQTLQALIDWSHDLLSEEERIVFRRMGAFLLGRSLRALEQVCSGDGVEEYDILDLLQQLVDKSLVMVERDVAGELRYTMIESVWQYAKEKLKDSGEETTVRNRHLKFFLEYAEELHPKFEGPEQKHWLDAGQADAWNFRAALRWAVESRQAELGLRMMSSLYRLVEVRGDVREVYELLLKLLAVDEDGDGKKYRADAEVAAGRLAWALDRYGESRKHYAAARKIYEALGDENGIGIVEMLSGFINRGDQRVDESEANFRLALELGRKTGNLYVIAASQSGLGSIALDRGQLEEARKLKEESLANYEELGDQWIVGLILWGVAWVALAQGDYARAKQVLDRWVANVRELGNQWTLPYILEEYAQLASRTGKPLLAARIIGAADAQREHFSSSFSASEAEGHADLVSRVRAEISEEEWVTAREEGRIATPWEVFREIDEQLS</sequence>